<name>A0AA40KSF4_9HYME</name>
<dbReference type="PANTHER" id="PTHR10443:SF46">
    <property type="entry name" value="DIPEPTIDASE"/>
    <property type="match status" value="1"/>
</dbReference>
<dbReference type="GO" id="GO:0098552">
    <property type="term" value="C:side of membrane"/>
    <property type="evidence" value="ECO:0007669"/>
    <property type="project" value="UniProtKB-KW"/>
</dbReference>
<comment type="subcellular location">
    <subcellularLocation>
        <location evidence="1">Membrane</location>
        <topology evidence="1">Lipid-anchor</topology>
        <topology evidence="1">GPI-anchor</topology>
    </subcellularLocation>
</comment>
<proteinExistence type="inferred from homology"/>
<keyword evidence="4" id="KW-1185">Reference proteome</keyword>
<dbReference type="GO" id="GO:0070573">
    <property type="term" value="F:metallodipeptidase activity"/>
    <property type="evidence" value="ECO:0007669"/>
    <property type="project" value="InterPro"/>
</dbReference>
<keyword evidence="1" id="KW-0479">Metal-binding</keyword>
<evidence type="ECO:0000256" key="2">
    <source>
        <dbReference type="SAM" id="MobiDB-lite"/>
    </source>
</evidence>
<sequence length="233" mass="25873">MTSKFSSPVKLCLATGLHRRSKEGEGNDCVNRKSKVPEFWSAYVPCSSQHLDSVQLALEQIDLIRRLVNKHPESMVLVTTAEGEAFRLQLYAFVTPAIQPVQIQCQNTTSVRLGYLHTQSGRVSVLEKVADPQDPPAGGRSEGASTREEYEMEARGRRTSPHPLFVRRYTPLGFLACGQHVRRLDASQVAGEDAPLRRPEPESLPLSAERPTSALPATSNLLRDQAKRRDTSK</sequence>
<dbReference type="AlphaFoldDB" id="A0AA40KSF4"/>
<reference evidence="3" key="1">
    <citation type="submission" date="2021-10" db="EMBL/GenBank/DDBJ databases">
        <title>Melipona bicolor Genome sequencing and assembly.</title>
        <authorList>
            <person name="Araujo N.S."/>
            <person name="Arias M.C."/>
        </authorList>
    </citation>
    <scope>NUCLEOTIDE SEQUENCE</scope>
    <source>
        <strain evidence="3">USP_2M_L1-L4_2017</strain>
        <tissue evidence="3">Whole body</tissue>
    </source>
</reference>
<organism evidence="3 4">
    <name type="scientific">Melipona bicolor</name>
    <dbReference type="NCBI Taxonomy" id="60889"/>
    <lineage>
        <taxon>Eukaryota</taxon>
        <taxon>Metazoa</taxon>
        <taxon>Ecdysozoa</taxon>
        <taxon>Arthropoda</taxon>
        <taxon>Hexapoda</taxon>
        <taxon>Insecta</taxon>
        <taxon>Pterygota</taxon>
        <taxon>Neoptera</taxon>
        <taxon>Endopterygota</taxon>
        <taxon>Hymenoptera</taxon>
        <taxon>Apocrita</taxon>
        <taxon>Aculeata</taxon>
        <taxon>Apoidea</taxon>
        <taxon>Anthophila</taxon>
        <taxon>Apidae</taxon>
        <taxon>Melipona</taxon>
    </lineage>
</organism>
<evidence type="ECO:0000313" key="4">
    <source>
        <dbReference type="Proteomes" id="UP001177670"/>
    </source>
</evidence>
<dbReference type="PANTHER" id="PTHR10443">
    <property type="entry name" value="MICROSOMAL DIPEPTIDASE"/>
    <property type="match status" value="1"/>
</dbReference>
<dbReference type="Proteomes" id="UP001177670">
    <property type="component" value="Unassembled WGS sequence"/>
</dbReference>
<dbReference type="InterPro" id="IPR032466">
    <property type="entry name" value="Metal_Hydrolase"/>
</dbReference>
<keyword evidence="1" id="KW-0224">Dipeptidase</keyword>
<feature type="compositionally biased region" description="Basic and acidic residues" evidence="2">
    <location>
        <begin position="145"/>
        <end position="156"/>
    </location>
</feature>
<keyword evidence="1" id="KW-0472">Membrane</keyword>
<comment type="cofactor">
    <cofactor evidence="1">
        <name>Zn(2+)</name>
        <dbReference type="ChEBI" id="CHEBI:29105"/>
    </cofactor>
</comment>
<keyword evidence="1" id="KW-0862">Zinc</keyword>
<keyword evidence="1" id="KW-0325">Glycoprotein</keyword>
<dbReference type="Gene3D" id="3.20.20.140">
    <property type="entry name" value="Metal-dependent hydrolases"/>
    <property type="match status" value="1"/>
</dbReference>
<keyword evidence="1" id="KW-0378">Hydrolase</keyword>
<keyword evidence="1" id="KW-0482">Metalloprotease</keyword>
<comment type="catalytic activity">
    <reaction evidence="1">
        <text>an L-aminoacyl-L-amino acid + H2O = 2 an L-alpha-amino acid</text>
        <dbReference type="Rhea" id="RHEA:48940"/>
        <dbReference type="ChEBI" id="CHEBI:15377"/>
        <dbReference type="ChEBI" id="CHEBI:59869"/>
        <dbReference type="ChEBI" id="CHEBI:77460"/>
        <dbReference type="EC" id="3.4.13.19"/>
    </reaction>
</comment>
<keyword evidence="1" id="KW-0336">GPI-anchor</keyword>
<dbReference type="SUPFAM" id="SSF51556">
    <property type="entry name" value="Metallo-dependent hydrolases"/>
    <property type="match status" value="1"/>
</dbReference>
<dbReference type="InterPro" id="IPR008257">
    <property type="entry name" value="Pept_M19"/>
</dbReference>
<evidence type="ECO:0000256" key="1">
    <source>
        <dbReference type="RuleBase" id="RU341113"/>
    </source>
</evidence>
<comment type="similarity">
    <text evidence="1">Belongs to the metallo-dependent hydrolases superfamily. Peptidase M19 family.</text>
</comment>
<comment type="caution">
    <text evidence="3">The sequence shown here is derived from an EMBL/GenBank/DDBJ whole genome shotgun (WGS) entry which is preliminary data.</text>
</comment>
<comment type="subunit">
    <text evidence="1">Homodimer; disulfide-linked.</text>
</comment>
<accession>A0AA40KSF4</accession>
<feature type="region of interest" description="Disordered" evidence="2">
    <location>
        <begin position="128"/>
        <end position="162"/>
    </location>
</feature>
<keyword evidence="1" id="KW-1015">Disulfide bond</keyword>
<dbReference type="Pfam" id="PF01244">
    <property type="entry name" value="Peptidase_M19"/>
    <property type="match status" value="1"/>
</dbReference>
<feature type="region of interest" description="Disordered" evidence="2">
    <location>
        <begin position="188"/>
        <end position="233"/>
    </location>
</feature>
<protein>
    <recommendedName>
        <fullName evidence="1">Dipeptidase</fullName>
        <ecNumber evidence="1">3.4.13.19</ecNumber>
    </recommendedName>
</protein>
<gene>
    <name evidence="3" type="ORF">K0M31_017436</name>
</gene>
<dbReference type="EC" id="3.4.13.19" evidence="1"/>
<keyword evidence="1" id="KW-0449">Lipoprotein</keyword>
<evidence type="ECO:0000313" key="3">
    <source>
        <dbReference type="EMBL" id="KAK1131143.1"/>
    </source>
</evidence>
<dbReference type="GO" id="GO:0046872">
    <property type="term" value="F:metal ion binding"/>
    <property type="evidence" value="ECO:0007669"/>
    <property type="project" value="UniProtKB-UniRule"/>
</dbReference>
<dbReference type="GO" id="GO:0006508">
    <property type="term" value="P:proteolysis"/>
    <property type="evidence" value="ECO:0007669"/>
    <property type="project" value="UniProtKB-KW"/>
</dbReference>
<dbReference type="EMBL" id="JAHYIQ010000006">
    <property type="protein sequence ID" value="KAK1131143.1"/>
    <property type="molecule type" value="Genomic_DNA"/>
</dbReference>
<keyword evidence="1" id="KW-0645">Protease</keyword>
<feature type="compositionally biased region" description="Basic and acidic residues" evidence="2">
    <location>
        <begin position="224"/>
        <end position="233"/>
    </location>
</feature>